<dbReference type="Gene3D" id="3.30.360.10">
    <property type="entry name" value="Dihydrodipicolinate Reductase, domain 2"/>
    <property type="match status" value="1"/>
</dbReference>
<comment type="function">
    <text evidence="13">Catalyzes the conversion of 4-hydroxy-tetrahydrodipicolinate (HTPA) to tetrahydrodipicolinate.</text>
</comment>
<name>A0AAW9DPX2_ACIAO</name>
<dbReference type="EC" id="1.17.1.8" evidence="10 13"/>
<evidence type="ECO:0000313" key="16">
    <source>
        <dbReference type="EMBL" id="MDX5931229.1"/>
    </source>
</evidence>
<dbReference type="AlphaFoldDB" id="A0AAW9DPX2"/>
<dbReference type="Pfam" id="PF05173">
    <property type="entry name" value="DapB_C"/>
    <property type="match status" value="1"/>
</dbReference>
<comment type="subcellular location">
    <subcellularLocation>
        <location evidence="13">Cytoplasm</location>
    </subcellularLocation>
</comment>
<keyword evidence="7 13" id="KW-0520">NAD</keyword>
<evidence type="ECO:0000256" key="5">
    <source>
        <dbReference type="ARBA" id="ARBA00022915"/>
    </source>
</evidence>
<dbReference type="HAMAP" id="MF_00102">
    <property type="entry name" value="DapB"/>
    <property type="match status" value="1"/>
</dbReference>
<evidence type="ECO:0000256" key="10">
    <source>
        <dbReference type="ARBA" id="ARBA00038983"/>
    </source>
</evidence>
<feature type="active site" description="Proton donor" evidence="13">
    <location>
        <position position="137"/>
    </location>
</feature>
<sequence length="244" mass="24567">MSIRIGIIGITGRMGTLLEQAVPASGATFAGGIGRGGDLAALAGAADALIDFTVAATVSHHAALIAASGTPWVLGTTGLTPADQAAVAHAAAIIPVFQAANFAPGVNLVLALAERLGATLPAETHDAEILEMHHRQKIDAPSGTALGLGHAIAQGRGVDLAAVMQSGRDGHTGPRETGAIGFAALRGGQIVGSHSAIFTSATEQITLTHHALDRRIFAEGAVRAAIWLAGKPPGLYGMRDLLGL</sequence>
<feature type="binding site" evidence="13">
    <location>
        <begin position="99"/>
        <end position="102"/>
    </location>
    <ligand>
        <name>NAD(+)</name>
        <dbReference type="ChEBI" id="CHEBI:57540"/>
    </ligand>
</feature>
<feature type="domain" description="Dihydrodipicolinate reductase C-terminal" evidence="15">
    <location>
        <begin position="105"/>
        <end position="242"/>
    </location>
</feature>
<dbReference type="PROSITE" id="PS01298">
    <property type="entry name" value="DAPB"/>
    <property type="match status" value="1"/>
</dbReference>
<dbReference type="RefSeq" id="WP_319614156.1">
    <property type="nucleotide sequence ID" value="NZ_JAWXYB010000018.1"/>
</dbReference>
<dbReference type="GO" id="GO:0050661">
    <property type="term" value="F:NADP binding"/>
    <property type="evidence" value="ECO:0007669"/>
    <property type="project" value="UniProtKB-UniRule"/>
</dbReference>
<evidence type="ECO:0000256" key="13">
    <source>
        <dbReference type="HAMAP-Rule" id="MF_00102"/>
    </source>
</evidence>
<evidence type="ECO:0000259" key="15">
    <source>
        <dbReference type="Pfam" id="PF05173"/>
    </source>
</evidence>
<evidence type="ECO:0000256" key="1">
    <source>
        <dbReference type="ARBA" id="ARBA00006642"/>
    </source>
</evidence>
<dbReference type="GO" id="GO:0016726">
    <property type="term" value="F:oxidoreductase activity, acting on CH or CH2 groups, NAD or NADP as acceptor"/>
    <property type="evidence" value="ECO:0007669"/>
    <property type="project" value="UniProtKB-UniRule"/>
</dbReference>
<feature type="binding site" evidence="13">
    <location>
        <begin position="9"/>
        <end position="14"/>
    </location>
    <ligand>
        <name>NAD(+)</name>
        <dbReference type="ChEBI" id="CHEBI:57540"/>
    </ligand>
</feature>
<dbReference type="InterPro" id="IPR023940">
    <property type="entry name" value="DHDPR_bac"/>
</dbReference>
<accession>A0AAW9DPX2</accession>
<comment type="pathway">
    <text evidence="9 13">Amino-acid biosynthesis; L-lysine biosynthesis via DAP pathway; (S)-tetrahydrodipicolinate from L-aspartate: step 4/4.</text>
</comment>
<dbReference type="GO" id="GO:0051287">
    <property type="term" value="F:NAD binding"/>
    <property type="evidence" value="ECO:0007669"/>
    <property type="project" value="UniProtKB-UniRule"/>
</dbReference>
<proteinExistence type="inferred from homology"/>
<keyword evidence="2 13" id="KW-0963">Cytoplasm</keyword>
<evidence type="ECO:0000256" key="9">
    <source>
        <dbReference type="ARBA" id="ARBA00037922"/>
    </source>
</evidence>
<evidence type="ECO:0000256" key="11">
    <source>
        <dbReference type="ARBA" id="ARBA00049080"/>
    </source>
</evidence>
<dbReference type="InterPro" id="IPR036291">
    <property type="entry name" value="NAD(P)-bd_dom_sf"/>
</dbReference>
<dbReference type="Pfam" id="PF01113">
    <property type="entry name" value="DapB_N"/>
    <property type="match status" value="1"/>
</dbReference>
<dbReference type="InterPro" id="IPR000846">
    <property type="entry name" value="DapB_N"/>
</dbReference>
<gene>
    <name evidence="13 16" type="primary">dapB</name>
    <name evidence="16" type="ORF">SIL87_10670</name>
</gene>
<feature type="domain" description="Dihydrodipicolinate reductase N-terminal" evidence="14">
    <location>
        <begin position="3"/>
        <end position="102"/>
    </location>
</feature>
<comment type="catalytic activity">
    <reaction evidence="11 13">
        <text>(S)-2,3,4,5-tetrahydrodipicolinate + NADP(+) + H2O = (2S,4S)-4-hydroxy-2,3,4,5-tetrahydrodipicolinate + NADPH + H(+)</text>
        <dbReference type="Rhea" id="RHEA:35331"/>
        <dbReference type="ChEBI" id="CHEBI:15377"/>
        <dbReference type="ChEBI" id="CHEBI:15378"/>
        <dbReference type="ChEBI" id="CHEBI:16845"/>
        <dbReference type="ChEBI" id="CHEBI:57783"/>
        <dbReference type="ChEBI" id="CHEBI:58349"/>
        <dbReference type="ChEBI" id="CHEBI:67139"/>
        <dbReference type="EC" id="1.17.1.8"/>
    </reaction>
</comment>
<keyword evidence="17" id="KW-1185">Reference proteome</keyword>
<evidence type="ECO:0000256" key="8">
    <source>
        <dbReference type="ARBA" id="ARBA00023154"/>
    </source>
</evidence>
<dbReference type="PIRSF" id="PIRSF000161">
    <property type="entry name" value="DHPR"/>
    <property type="match status" value="1"/>
</dbReference>
<comment type="caution">
    <text evidence="16">The sequence shown here is derived from an EMBL/GenBank/DDBJ whole genome shotgun (WGS) entry which is preliminary data.</text>
</comment>
<evidence type="ECO:0000256" key="7">
    <source>
        <dbReference type="ARBA" id="ARBA00023027"/>
    </source>
</evidence>
<feature type="binding site" evidence="13">
    <location>
        <begin position="143"/>
        <end position="144"/>
    </location>
    <ligand>
        <name>(S)-2,3,4,5-tetrahydrodipicolinate</name>
        <dbReference type="ChEBI" id="CHEBI:16845"/>
    </ligand>
</feature>
<evidence type="ECO:0000256" key="4">
    <source>
        <dbReference type="ARBA" id="ARBA00022857"/>
    </source>
</evidence>
<dbReference type="PANTHER" id="PTHR20836">
    <property type="entry name" value="DIHYDRODIPICOLINATE REDUCTASE"/>
    <property type="match status" value="1"/>
</dbReference>
<evidence type="ECO:0000259" key="14">
    <source>
        <dbReference type="Pfam" id="PF01113"/>
    </source>
</evidence>
<feature type="binding site" evidence="13">
    <location>
        <position position="134"/>
    </location>
    <ligand>
        <name>(S)-2,3,4,5-tetrahydrodipicolinate</name>
        <dbReference type="ChEBI" id="CHEBI:16845"/>
    </ligand>
</feature>
<reference evidence="16 17" key="1">
    <citation type="submission" date="2023-11" db="EMBL/GenBank/DDBJ databases">
        <title>MicrobeMod: A computational toolkit for identifying prokaryotic methylation and restriction-modification with nanopore sequencing.</title>
        <authorList>
            <person name="Crits-Christoph A."/>
            <person name="Kang S.C."/>
            <person name="Lee H."/>
            <person name="Ostrov N."/>
        </authorList>
    </citation>
    <scope>NUCLEOTIDE SEQUENCE [LARGE SCALE GENOMIC DNA]</scope>
    <source>
        <strain evidence="16 17">DSMZ 700</strain>
    </source>
</reference>
<dbReference type="SUPFAM" id="SSF51735">
    <property type="entry name" value="NAD(P)-binding Rossmann-fold domains"/>
    <property type="match status" value="1"/>
</dbReference>
<feature type="binding site" evidence="13">
    <location>
        <begin position="75"/>
        <end position="77"/>
    </location>
    <ligand>
        <name>NAD(+)</name>
        <dbReference type="ChEBI" id="CHEBI:57540"/>
    </ligand>
</feature>
<dbReference type="Proteomes" id="UP001279553">
    <property type="component" value="Unassembled WGS sequence"/>
</dbReference>
<keyword evidence="3 13" id="KW-0028">Amino-acid biosynthesis</keyword>
<dbReference type="SUPFAM" id="SSF55347">
    <property type="entry name" value="Glyceraldehyde-3-phosphate dehydrogenase-like, C-terminal domain"/>
    <property type="match status" value="1"/>
</dbReference>
<evidence type="ECO:0000256" key="12">
    <source>
        <dbReference type="ARBA" id="ARBA00049396"/>
    </source>
</evidence>
<evidence type="ECO:0000313" key="17">
    <source>
        <dbReference type="Proteomes" id="UP001279553"/>
    </source>
</evidence>
<evidence type="ECO:0000256" key="3">
    <source>
        <dbReference type="ARBA" id="ARBA00022605"/>
    </source>
</evidence>
<dbReference type="GO" id="GO:0019877">
    <property type="term" value="P:diaminopimelate biosynthetic process"/>
    <property type="evidence" value="ECO:0007669"/>
    <property type="project" value="UniProtKB-UniRule"/>
</dbReference>
<keyword evidence="4 13" id="KW-0521">NADP</keyword>
<organism evidence="16 17">
    <name type="scientific">Acidiphilium acidophilum</name>
    <name type="common">Thiobacillus acidophilus</name>
    <dbReference type="NCBI Taxonomy" id="76588"/>
    <lineage>
        <taxon>Bacteria</taxon>
        <taxon>Pseudomonadati</taxon>
        <taxon>Pseudomonadota</taxon>
        <taxon>Alphaproteobacteria</taxon>
        <taxon>Acetobacterales</taxon>
        <taxon>Acidocellaceae</taxon>
        <taxon>Acidiphilium</taxon>
    </lineage>
</organism>
<dbReference type="EMBL" id="JAWXYB010000018">
    <property type="protein sequence ID" value="MDX5931229.1"/>
    <property type="molecule type" value="Genomic_DNA"/>
</dbReference>
<dbReference type="NCBIfam" id="TIGR00036">
    <property type="entry name" value="dapB"/>
    <property type="match status" value="1"/>
</dbReference>
<dbReference type="Gene3D" id="3.40.50.720">
    <property type="entry name" value="NAD(P)-binding Rossmann-like Domain"/>
    <property type="match status" value="1"/>
</dbReference>
<comment type="similarity">
    <text evidence="1 13">Belongs to the DapB family.</text>
</comment>
<evidence type="ECO:0000256" key="2">
    <source>
        <dbReference type="ARBA" id="ARBA00022490"/>
    </source>
</evidence>
<comment type="catalytic activity">
    <reaction evidence="12 13">
        <text>(S)-2,3,4,5-tetrahydrodipicolinate + NAD(+) + H2O = (2S,4S)-4-hydroxy-2,3,4,5-tetrahydrodipicolinate + NADH + H(+)</text>
        <dbReference type="Rhea" id="RHEA:35323"/>
        <dbReference type="ChEBI" id="CHEBI:15377"/>
        <dbReference type="ChEBI" id="CHEBI:15378"/>
        <dbReference type="ChEBI" id="CHEBI:16845"/>
        <dbReference type="ChEBI" id="CHEBI:57540"/>
        <dbReference type="ChEBI" id="CHEBI:57945"/>
        <dbReference type="ChEBI" id="CHEBI:67139"/>
        <dbReference type="EC" id="1.17.1.8"/>
    </reaction>
</comment>
<comment type="subunit">
    <text evidence="13">Homotetramer.</text>
</comment>
<dbReference type="InterPro" id="IPR022663">
    <property type="entry name" value="DapB_C"/>
</dbReference>
<dbReference type="GO" id="GO:0008839">
    <property type="term" value="F:4-hydroxy-tetrahydrodipicolinate reductase"/>
    <property type="evidence" value="ECO:0007669"/>
    <property type="project" value="UniProtKB-UniRule"/>
</dbReference>
<protein>
    <recommendedName>
        <fullName evidence="10 13">4-hydroxy-tetrahydrodipicolinate reductase</fullName>
        <shortName evidence="13">HTPA reductase</shortName>
        <ecNumber evidence="10 13">1.17.1.8</ecNumber>
    </recommendedName>
</protein>
<feature type="active site" description="Proton donor/acceptor" evidence="13">
    <location>
        <position position="133"/>
    </location>
</feature>
<evidence type="ECO:0000256" key="6">
    <source>
        <dbReference type="ARBA" id="ARBA00023002"/>
    </source>
</evidence>
<keyword evidence="8 13" id="KW-0457">Lysine biosynthesis</keyword>
<dbReference type="GO" id="GO:0009089">
    <property type="term" value="P:lysine biosynthetic process via diaminopimelate"/>
    <property type="evidence" value="ECO:0007669"/>
    <property type="project" value="UniProtKB-UniRule"/>
</dbReference>
<comment type="caution">
    <text evidence="13">Was originally thought to be a dihydrodipicolinate reductase (DHDPR), catalyzing the conversion of dihydrodipicolinate to tetrahydrodipicolinate. However, it was shown in E.coli that the substrate of the enzymatic reaction is not dihydrodipicolinate (DHDP) but in fact (2S,4S)-4-hydroxy-2,3,4,5-tetrahydrodipicolinic acid (HTPA), the product released by the DapA-catalyzed reaction.</text>
</comment>
<dbReference type="InterPro" id="IPR022664">
    <property type="entry name" value="DapB_N_CS"/>
</dbReference>
<keyword evidence="5 13" id="KW-0220">Diaminopimelate biosynthesis</keyword>
<dbReference type="PANTHER" id="PTHR20836:SF0">
    <property type="entry name" value="4-HYDROXY-TETRAHYDRODIPICOLINATE REDUCTASE 1, CHLOROPLASTIC-RELATED"/>
    <property type="match status" value="1"/>
</dbReference>
<comment type="caution">
    <text evidence="13">Lacks conserved residue(s) required for the propagation of feature annotation.</text>
</comment>
<keyword evidence="6 13" id="KW-0560">Oxidoreductase</keyword>
<dbReference type="GO" id="GO:0005737">
    <property type="term" value="C:cytoplasm"/>
    <property type="evidence" value="ECO:0007669"/>
    <property type="project" value="UniProtKB-SubCell"/>
</dbReference>